<evidence type="ECO:0000313" key="2">
    <source>
        <dbReference type="EMBL" id="KAK8085575.1"/>
    </source>
</evidence>
<evidence type="ECO:0000313" key="3">
    <source>
        <dbReference type="Proteomes" id="UP001433268"/>
    </source>
</evidence>
<dbReference type="GeneID" id="92044221"/>
<organism evidence="2 3">
    <name type="scientific">Apiospora hydei</name>
    <dbReference type="NCBI Taxonomy" id="1337664"/>
    <lineage>
        <taxon>Eukaryota</taxon>
        <taxon>Fungi</taxon>
        <taxon>Dikarya</taxon>
        <taxon>Ascomycota</taxon>
        <taxon>Pezizomycotina</taxon>
        <taxon>Sordariomycetes</taxon>
        <taxon>Xylariomycetidae</taxon>
        <taxon>Amphisphaeriales</taxon>
        <taxon>Apiosporaceae</taxon>
        <taxon>Apiospora</taxon>
    </lineage>
</organism>
<reference evidence="2 3" key="1">
    <citation type="submission" date="2023-01" db="EMBL/GenBank/DDBJ databases">
        <title>Analysis of 21 Apiospora genomes using comparative genomics revels a genus with tremendous synthesis potential of carbohydrate active enzymes and secondary metabolites.</title>
        <authorList>
            <person name="Sorensen T."/>
        </authorList>
    </citation>
    <scope>NUCLEOTIDE SEQUENCE [LARGE SCALE GENOMIC DNA]</scope>
    <source>
        <strain evidence="2 3">CBS 114990</strain>
    </source>
</reference>
<accession>A0ABR1WPV1</accession>
<comment type="caution">
    <text evidence="2">The sequence shown here is derived from an EMBL/GenBank/DDBJ whole genome shotgun (WGS) entry which is preliminary data.</text>
</comment>
<feature type="region of interest" description="Disordered" evidence="1">
    <location>
        <begin position="1"/>
        <end position="55"/>
    </location>
</feature>
<name>A0ABR1WPV1_9PEZI</name>
<dbReference type="RefSeq" id="XP_066670084.1">
    <property type="nucleotide sequence ID" value="XM_066811161.1"/>
</dbReference>
<keyword evidence="3" id="KW-1185">Reference proteome</keyword>
<dbReference type="Proteomes" id="UP001433268">
    <property type="component" value="Unassembled WGS sequence"/>
</dbReference>
<dbReference type="EMBL" id="JAQQWN010000005">
    <property type="protein sequence ID" value="KAK8085575.1"/>
    <property type="molecule type" value="Genomic_DNA"/>
</dbReference>
<sequence length="129" mass="14813">MSSGSDIDRRRRYGYRSESSELERVNSDGHSSVHSFWSSCRSPTSTTQTTPTTPSLWQPDEWNIWITRRAALRLKAKEASRRVEDQVIGPVYERIMGSLCDFPEKAARACAFNLLKMILMWGTSPTIRR</sequence>
<gene>
    <name evidence="2" type="ORF">PG997_006846</name>
</gene>
<protein>
    <submittedName>
        <fullName evidence="2">Uncharacterized protein</fullName>
    </submittedName>
</protein>
<evidence type="ECO:0000256" key="1">
    <source>
        <dbReference type="SAM" id="MobiDB-lite"/>
    </source>
</evidence>
<feature type="compositionally biased region" description="Polar residues" evidence="1">
    <location>
        <begin position="28"/>
        <end position="41"/>
    </location>
</feature>
<proteinExistence type="predicted"/>
<feature type="compositionally biased region" description="Low complexity" evidence="1">
    <location>
        <begin position="42"/>
        <end position="55"/>
    </location>
</feature>
<feature type="compositionally biased region" description="Basic and acidic residues" evidence="1">
    <location>
        <begin position="18"/>
        <end position="27"/>
    </location>
</feature>